<evidence type="ECO:0000313" key="3">
    <source>
        <dbReference type="Proteomes" id="UP000199476"/>
    </source>
</evidence>
<sequence>MRDKTVYSTAVFIILKPALFFLIIFLFIFLYPGGLPGFSGSIIAETDPEGSLQESVEGDYYELTGDSIHVDYQKGYVRAEGEAVFSRGETEVHARKIEYFLDAGDIYAQGDPVTLYTADEVIEGESLTYNYFSEEGELVSARSHINDVHVEGKVFKVVSEKDHAAELEDAVVTPCAYPDPHYRFEPEVMKIYPGEKIEAQRVDVLWGDTRVFYLPSYTIEYDEEGEESDSIIRELTYDREQGVIAEIKYPYYREELTEGVIYFDNTEKDAREISLENVFTPTGGIMLETYYDEHIEDEEEDEWEESYGGRLNLQPADWLMLETYYDRYDDYEDEWEEGYGGYSELQVGERTSTHLGYDYEDDEGDIEEDRYLGWQRDLRDDLWLRQRYTITEEWHEDDEDDVYKERPLVTTLNYSPPGRNQRFDLHYDFELEEWRQEYTHNEYLSDEFTIDFYHDYRDGDLDRDEYQLTHDTDRTTTSLRYRRGFDEEYLPYVETELDLTSTSSLRTGYGRKVDEDKEARQLEVKPAWGDSLQLGRGFTLAADISFRHINYTDQPDYDYYQETFSDLRLNYEREGDTIHNDITLNREETSVRGEPYFDIDDDKDEDDEELIYGLRTASFYETDEELREGIQLETRLEYDYHEEDWNYKLVGLRRQRDCFSYHVGYDFSDNSYRFGFDLFGAPPEGVRKVF</sequence>
<name>A0A1G9LWJ1_9FIRM</name>
<organism evidence="2 3">
    <name type="scientific">Halarsenatibacter silvermanii</name>
    <dbReference type="NCBI Taxonomy" id="321763"/>
    <lineage>
        <taxon>Bacteria</taxon>
        <taxon>Bacillati</taxon>
        <taxon>Bacillota</taxon>
        <taxon>Clostridia</taxon>
        <taxon>Halanaerobiales</taxon>
        <taxon>Halarsenatibacteraceae</taxon>
        <taxon>Halarsenatibacter</taxon>
    </lineage>
</organism>
<dbReference type="PANTHER" id="PTHR30189">
    <property type="entry name" value="LPS-ASSEMBLY PROTEIN"/>
    <property type="match status" value="1"/>
</dbReference>
<keyword evidence="1" id="KW-1133">Transmembrane helix</keyword>
<dbReference type="STRING" id="321763.SAMN04488692_10735"/>
<dbReference type="RefSeq" id="WP_089759321.1">
    <property type="nucleotide sequence ID" value="NZ_FNGO01000007.1"/>
</dbReference>
<accession>A0A1G9LWJ1</accession>
<feature type="transmembrane region" description="Helical" evidence="1">
    <location>
        <begin position="7"/>
        <end position="31"/>
    </location>
</feature>
<dbReference type="PANTHER" id="PTHR30189:SF1">
    <property type="entry name" value="LPS-ASSEMBLY PROTEIN LPTD"/>
    <property type="match status" value="1"/>
</dbReference>
<gene>
    <name evidence="2" type="ORF">SAMN04488692_10735</name>
</gene>
<dbReference type="InterPro" id="IPR050218">
    <property type="entry name" value="LptD"/>
</dbReference>
<dbReference type="Gene3D" id="2.60.450.10">
    <property type="entry name" value="Lipopolysaccharide (LPS) transport protein A like domain"/>
    <property type="match status" value="1"/>
</dbReference>
<keyword evidence="1" id="KW-0472">Membrane</keyword>
<keyword evidence="1" id="KW-0812">Transmembrane</keyword>
<keyword evidence="3" id="KW-1185">Reference proteome</keyword>
<dbReference type="GO" id="GO:1990351">
    <property type="term" value="C:transporter complex"/>
    <property type="evidence" value="ECO:0007669"/>
    <property type="project" value="TreeGrafter"/>
</dbReference>
<dbReference type="AlphaFoldDB" id="A0A1G9LWJ1"/>
<dbReference type="GO" id="GO:0009279">
    <property type="term" value="C:cell outer membrane"/>
    <property type="evidence" value="ECO:0007669"/>
    <property type="project" value="TreeGrafter"/>
</dbReference>
<evidence type="ECO:0000313" key="2">
    <source>
        <dbReference type="EMBL" id="SDL66400.1"/>
    </source>
</evidence>
<dbReference type="OrthoDB" id="2111759at2"/>
<dbReference type="Proteomes" id="UP000199476">
    <property type="component" value="Unassembled WGS sequence"/>
</dbReference>
<evidence type="ECO:0008006" key="4">
    <source>
        <dbReference type="Google" id="ProtNLM"/>
    </source>
</evidence>
<proteinExistence type="predicted"/>
<dbReference type="EMBL" id="FNGO01000007">
    <property type="protein sequence ID" value="SDL66400.1"/>
    <property type="molecule type" value="Genomic_DNA"/>
</dbReference>
<reference evidence="2 3" key="1">
    <citation type="submission" date="2016-10" db="EMBL/GenBank/DDBJ databases">
        <authorList>
            <person name="de Groot N.N."/>
        </authorList>
    </citation>
    <scope>NUCLEOTIDE SEQUENCE [LARGE SCALE GENOMIC DNA]</scope>
    <source>
        <strain evidence="2 3">SLAS-1</strain>
    </source>
</reference>
<protein>
    <recommendedName>
        <fullName evidence="4">LPS-assembly protein</fullName>
    </recommendedName>
</protein>
<evidence type="ECO:0000256" key="1">
    <source>
        <dbReference type="SAM" id="Phobius"/>
    </source>
</evidence>